<accession>A0ABY7MAE6</accession>
<dbReference type="EMBL" id="CP115149">
    <property type="protein sequence ID" value="WBL37262.1"/>
    <property type="molecule type" value="Genomic_DNA"/>
</dbReference>
<evidence type="ECO:0000313" key="1">
    <source>
        <dbReference type="EMBL" id="WBL37262.1"/>
    </source>
</evidence>
<evidence type="ECO:0008006" key="3">
    <source>
        <dbReference type="Google" id="ProtNLM"/>
    </source>
</evidence>
<evidence type="ECO:0000313" key="2">
    <source>
        <dbReference type="Proteomes" id="UP001212803"/>
    </source>
</evidence>
<name>A0ABY7MAE6_9CHLR</name>
<dbReference type="RefSeq" id="WP_270057775.1">
    <property type="nucleotide sequence ID" value="NZ_CP115149.1"/>
</dbReference>
<dbReference type="Proteomes" id="UP001212803">
    <property type="component" value="Chromosome"/>
</dbReference>
<protein>
    <recommendedName>
        <fullName evidence="3">Restriction endonuclease</fullName>
    </recommendedName>
</protein>
<gene>
    <name evidence="1" type="ORF">O0235_06745</name>
</gene>
<organism evidence="1 2">
    <name type="scientific">Tepidiforma flava</name>
    <dbReference type="NCBI Taxonomy" id="3004094"/>
    <lineage>
        <taxon>Bacteria</taxon>
        <taxon>Bacillati</taxon>
        <taxon>Chloroflexota</taxon>
        <taxon>Tepidiformia</taxon>
        <taxon>Tepidiformales</taxon>
        <taxon>Tepidiformaceae</taxon>
        <taxon>Tepidiforma</taxon>
    </lineage>
</organism>
<reference evidence="1 2" key="1">
    <citation type="journal article" date="2023" name="ISME J.">
        <title>Thermophilic Dehalococcoidia with unusual traits shed light on an unexpected past.</title>
        <authorList>
            <person name="Palmer M."/>
            <person name="Covington J.K."/>
            <person name="Zhou E.M."/>
            <person name="Thomas S.C."/>
            <person name="Habib N."/>
            <person name="Seymour C.O."/>
            <person name="Lai D."/>
            <person name="Johnston J."/>
            <person name="Hashimi A."/>
            <person name="Jiao J.Y."/>
            <person name="Muok A.R."/>
            <person name="Liu L."/>
            <person name="Xian W.D."/>
            <person name="Zhi X.Y."/>
            <person name="Li M.M."/>
            <person name="Silva L.P."/>
            <person name="Bowen B.P."/>
            <person name="Louie K."/>
            <person name="Briegel A."/>
            <person name="Pett-Ridge J."/>
            <person name="Weber P.K."/>
            <person name="Tocheva E.I."/>
            <person name="Woyke T."/>
            <person name="Northen T.R."/>
            <person name="Mayali X."/>
            <person name="Li W.J."/>
            <person name="Hedlund B.P."/>
        </authorList>
    </citation>
    <scope>NUCLEOTIDE SEQUENCE [LARGE SCALE GENOMIC DNA]</scope>
    <source>
        <strain evidence="1 2">YIM 72310</strain>
    </source>
</reference>
<keyword evidence="2" id="KW-1185">Reference proteome</keyword>
<sequence>MNAKAEMVLDALRQQGDGHTPAGIAYQLESLRKSGNTAAAECFERKLARLRIPVDGQNDLYFRNNILGLGREIVIANRLAEQGFIITVEPCGRKGPDLGIEIDRWSGYVEVKRLVLHEKLRTTDDDFWKKLEAVMRDGSRQFSESQNNILAVVDFRSAGSIPAQDTIKKIFEGEPGHFSKIAAVLYISGTSSISSGCFLNEYSLGNVPEQVLARLSAIADDSDSRWHNLAPGAVPI</sequence>
<proteinExistence type="predicted"/>